<evidence type="ECO:0000313" key="2">
    <source>
        <dbReference type="EMBL" id="PNI24873.1"/>
    </source>
</evidence>
<dbReference type="Gene3D" id="3.40.50.300">
    <property type="entry name" value="P-loop containing nucleotide triphosphate hydrolases"/>
    <property type="match status" value="1"/>
</dbReference>
<keyword evidence="1" id="KW-0547">Nucleotide-binding</keyword>
<organism evidence="2 3">
    <name type="scientific">Pan troglodytes</name>
    <name type="common">Chimpanzee</name>
    <dbReference type="NCBI Taxonomy" id="9598"/>
    <lineage>
        <taxon>Eukaryota</taxon>
        <taxon>Metazoa</taxon>
        <taxon>Chordata</taxon>
        <taxon>Craniata</taxon>
        <taxon>Vertebrata</taxon>
        <taxon>Euteleostomi</taxon>
        <taxon>Mammalia</taxon>
        <taxon>Eutheria</taxon>
        <taxon>Euarchontoglires</taxon>
        <taxon>Primates</taxon>
        <taxon>Haplorrhini</taxon>
        <taxon>Catarrhini</taxon>
        <taxon>Hominidae</taxon>
        <taxon>Pan</taxon>
    </lineage>
</organism>
<evidence type="ECO:0000256" key="1">
    <source>
        <dbReference type="ARBA" id="ARBA00022741"/>
    </source>
</evidence>
<proteinExistence type="predicted"/>
<gene>
    <name evidence="2" type="ORF">CK820_G0045478</name>
</gene>
<dbReference type="InterPro" id="IPR001806">
    <property type="entry name" value="Small_GTPase"/>
</dbReference>
<dbReference type="EMBL" id="NBAG03000434">
    <property type="protein sequence ID" value="PNI24873.1"/>
    <property type="molecule type" value="Genomic_DNA"/>
</dbReference>
<reference evidence="2 3" key="1">
    <citation type="submission" date="2017-12" db="EMBL/GenBank/DDBJ databases">
        <title>High-resolution comparative analysis of great ape genomes.</title>
        <authorList>
            <person name="Pollen A."/>
            <person name="Hastie A."/>
            <person name="Hormozdiari F."/>
            <person name="Dougherty M."/>
            <person name="Liu R."/>
            <person name="Chaisson M."/>
            <person name="Hoppe E."/>
            <person name="Hill C."/>
            <person name="Pang A."/>
            <person name="Hillier L."/>
            <person name="Baker C."/>
            <person name="Armstrong J."/>
            <person name="Shendure J."/>
            <person name="Paten B."/>
            <person name="Wilson R."/>
            <person name="Chao H."/>
            <person name="Schneider V."/>
            <person name="Ventura M."/>
            <person name="Kronenberg Z."/>
            <person name="Murali S."/>
            <person name="Gordon D."/>
            <person name="Cantsilieris S."/>
            <person name="Munson K."/>
            <person name="Nelson B."/>
            <person name="Raja A."/>
            <person name="Underwood J."/>
            <person name="Diekhans M."/>
            <person name="Fiddes I."/>
            <person name="Haussler D."/>
            <person name="Eichler E."/>
        </authorList>
    </citation>
    <scope>NUCLEOTIDE SEQUENCE [LARGE SCALE GENOMIC DNA]</scope>
    <source>
        <strain evidence="2">Yerkes chimp pedigree #C0471</strain>
    </source>
</reference>
<protein>
    <submittedName>
        <fullName evidence="2">RAB17 isoform 3</fullName>
    </submittedName>
</protein>
<evidence type="ECO:0000313" key="3">
    <source>
        <dbReference type="Proteomes" id="UP000236370"/>
    </source>
</evidence>
<name>A0A2J8JQ32_PANTR</name>
<dbReference type="SMR" id="A0A2J8JQ32"/>
<sequence>MAQAHRTPQPRAAPSQPRVFKLVLLGSGSVGKSSLALRYVKNDFKSILPTVG</sequence>
<dbReference type="InterPro" id="IPR027417">
    <property type="entry name" value="P-loop_NTPase"/>
</dbReference>
<dbReference type="GO" id="GO:0005525">
    <property type="term" value="F:GTP binding"/>
    <property type="evidence" value="ECO:0007669"/>
    <property type="project" value="InterPro"/>
</dbReference>
<dbReference type="Pfam" id="PF00071">
    <property type="entry name" value="Ras"/>
    <property type="match status" value="1"/>
</dbReference>
<accession>A0A2J8JQ32</accession>
<dbReference type="AlphaFoldDB" id="A0A2J8JQ32"/>
<comment type="caution">
    <text evidence="2">The sequence shown here is derived from an EMBL/GenBank/DDBJ whole genome shotgun (WGS) entry which is preliminary data.</text>
</comment>
<dbReference type="GO" id="GO:0003924">
    <property type="term" value="F:GTPase activity"/>
    <property type="evidence" value="ECO:0007669"/>
    <property type="project" value="InterPro"/>
</dbReference>
<dbReference type="SUPFAM" id="SSF52540">
    <property type="entry name" value="P-loop containing nucleoside triphosphate hydrolases"/>
    <property type="match status" value="1"/>
</dbReference>
<dbReference type="Proteomes" id="UP000236370">
    <property type="component" value="Unassembled WGS sequence"/>
</dbReference>